<dbReference type="InterPro" id="IPR017853">
    <property type="entry name" value="GH"/>
</dbReference>
<dbReference type="InterPro" id="IPR003385">
    <property type="entry name" value="Glyco_hydro_77"/>
</dbReference>
<evidence type="ECO:0000256" key="2">
    <source>
        <dbReference type="ARBA" id="ARBA00005684"/>
    </source>
</evidence>
<dbReference type="PANTHER" id="PTHR32438">
    <property type="entry name" value="4-ALPHA-GLUCANOTRANSFERASE DPE1, CHLOROPLASTIC/AMYLOPLASTIC"/>
    <property type="match status" value="1"/>
</dbReference>
<evidence type="ECO:0000313" key="12">
    <source>
        <dbReference type="Proteomes" id="UP001348149"/>
    </source>
</evidence>
<comment type="catalytic activity">
    <reaction evidence="1 10">
        <text>Transfers a segment of a (1-&gt;4)-alpha-D-glucan to a new position in an acceptor, which may be glucose or a (1-&gt;4)-alpha-D-glucan.</text>
        <dbReference type="EC" id="2.4.1.25"/>
    </reaction>
</comment>
<dbReference type="Proteomes" id="UP001348149">
    <property type="component" value="Unassembled WGS sequence"/>
</dbReference>
<keyword evidence="5 10" id="KW-0328">Glycosyltransferase</keyword>
<dbReference type="EC" id="2.4.1.25" evidence="3 10"/>
<dbReference type="EMBL" id="JAYLLH010000034">
    <property type="protein sequence ID" value="MEC3863015.1"/>
    <property type="molecule type" value="Genomic_DNA"/>
</dbReference>
<proteinExistence type="inferred from homology"/>
<reference evidence="11 12" key="1">
    <citation type="submission" date="2024-01" db="EMBL/GenBank/DDBJ databases">
        <title>Mesobacterium rodlantinim sp. nov., isolated from shallow sea hydrothermal systems off Kueishantao Island.</title>
        <authorList>
            <person name="Su Z."/>
            <person name="Tang K."/>
        </authorList>
    </citation>
    <scope>NUCLEOTIDE SEQUENCE [LARGE SCALE GENOMIC DNA]</scope>
    <source>
        <strain evidence="11 12">TK19101</strain>
    </source>
</reference>
<evidence type="ECO:0000256" key="3">
    <source>
        <dbReference type="ARBA" id="ARBA00012560"/>
    </source>
</evidence>
<sequence>MTDLLARARAAGILMSFKDTTGVVRDTSEETAAALLAAMGDDVDLPQDVICEVGMPPGLRVKGRWTLVLEDGQKQDGTGPLPALPLGIHSLTAGKARYTLLSAPVRLPLPAPCWGVIAPLYGLSETGIGTYGDLAELATGLGSLGCAFLGINPVHAGFPSDPGAFSPYTPSHRRRLNVLHLPGGSGTAGPLVEYATDTPARMSALRADYAAFTGDLAFDAYVAAEGVPLDRFALYQALSERHGPFWNTWPEALHHPDNPAVAAAATELSAEVRFHAWLQWRAETALAGAQAQAKASGMAHGLYLDLAVGTHPYGAETWEDRESFAFGASLGSPPDAFSADGQNWCLAPFNPRALRARAYAPLAETLRRQVRVAGVLRIDHILGFERAFWVPDGAPGAYVQMPRDAMLAVVRIEAARAGATVVGEDLGNIPDGLRAALEASGILGCRVAMFERRSWQPPVFRAAQDYDAAAIASFSTHDLPTWRGWRKGLDIAARQDTGSIDADQAKDEQAHRQAEVAALDALLPEPTEDALHTFLAQTPSRLLGLQAEILLGMDDQPNLPGTTTEYPNWRLRLPVPAKSISCHDSVIRTAQVMRNQDRDRRGQ</sequence>
<dbReference type="NCBIfam" id="TIGR00217">
    <property type="entry name" value="malQ"/>
    <property type="match status" value="1"/>
</dbReference>
<comment type="similarity">
    <text evidence="2 10">Belongs to the disproportionating enzyme family.</text>
</comment>
<evidence type="ECO:0000256" key="4">
    <source>
        <dbReference type="ARBA" id="ARBA00020295"/>
    </source>
</evidence>
<evidence type="ECO:0000313" key="11">
    <source>
        <dbReference type="EMBL" id="MEC3863015.1"/>
    </source>
</evidence>
<evidence type="ECO:0000256" key="7">
    <source>
        <dbReference type="ARBA" id="ARBA00023277"/>
    </source>
</evidence>
<dbReference type="GO" id="GO:0004134">
    <property type="term" value="F:4-alpha-glucanotransferase activity"/>
    <property type="evidence" value="ECO:0007669"/>
    <property type="project" value="UniProtKB-EC"/>
</dbReference>
<dbReference type="Gene3D" id="3.20.20.80">
    <property type="entry name" value="Glycosidases"/>
    <property type="match status" value="1"/>
</dbReference>
<keyword evidence="6 10" id="KW-0808">Transferase</keyword>
<dbReference type="SUPFAM" id="SSF51445">
    <property type="entry name" value="(Trans)glycosidases"/>
    <property type="match status" value="1"/>
</dbReference>
<evidence type="ECO:0000256" key="1">
    <source>
        <dbReference type="ARBA" id="ARBA00000439"/>
    </source>
</evidence>
<name>A0ABU6HP56_9RHOB</name>
<dbReference type="RefSeq" id="WP_326299086.1">
    <property type="nucleotide sequence ID" value="NZ_JAYLLH010000034.1"/>
</dbReference>
<keyword evidence="7 10" id="KW-0119">Carbohydrate metabolism</keyword>
<organism evidence="11 12">
    <name type="scientific">Mesobacterium hydrothermale</name>
    <dbReference type="NCBI Taxonomy" id="3111907"/>
    <lineage>
        <taxon>Bacteria</taxon>
        <taxon>Pseudomonadati</taxon>
        <taxon>Pseudomonadota</taxon>
        <taxon>Alphaproteobacteria</taxon>
        <taxon>Rhodobacterales</taxon>
        <taxon>Roseobacteraceae</taxon>
        <taxon>Mesobacterium</taxon>
    </lineage>
</organism>
<accession>A0ABU6HP56</accession>
<evidence type="ECO:0000256" key="8">
    <source>
        <dbReference type="ARBA" id="ARBA00031423"/>
    </source>
</evidence>
<protein>
    <recommendedName>
        <fullName evidence="4 10">4-alpha-glucanotransferase</fullName>
        <ecNumber evidence="3 10">2.4.1.25</ecNumber>
    </recommendedName>
    <alternativeName>
        <fullName evidence="8 10">Amylomaltase</fullName>
    </alternativeName>
    <alternativeName>
        <fullName evidence="9 10">Disproportionating enzyme</fullName>
    </alternativeName>
</protein>
<evidence type="ECO:0000256" key="6">
    <source>
        <dbReference type="ARBA" id="ARBA00022679"/>
    </source>
</evidence>
<dbReference type="Pfam" id="PF02446">
    <property type="entry name" value="Glyco_hydro_77"/>
    <property type="match status" value="1"/>
</dbReference>
<evidence type="ECO:0000256" key="9">
    <source>
        <dbReference type="ARBA" id="ARBA00031501"/>
    </source>
</evidence>
<evidence type="ECO:0000256" key="10">
    <source>
        <dbReference type="RuleBase" id="RU361207"/>
    </source>
</evidence>
<evidence type="ECO:0000256" key="5">
    <source>
        <dbReference type="ARBA" id="ARBA00022676"/>
    </source>
</evidence>
<comment type="caution">
    <text evidence="11">The sequence shown here is derived from an EMBL/GenBank/DDBJ whole genome shotgun (WGS) entry which is preliminary data.</text>
</comment>
<keyword evidence="12" id="KW-1185">Reference proteome</keyword>
<dbReference type="PANTHER" id="PTHR32438:SF5">
    <property type="entry name" value="4-ALPHA-GLUCANOTRANSFERASE DPE1, CHLOROPLASTIC_AMYLOPLASTIC"/>
    <property type="match status" value="1"/>
</dbReference>
<gene>
    <name evidence="11" type="primary">malQ</name>
    <name evidence="11" type="ORF">VK792_17105</name>
</gene>